<sequence length="266" mass="29015">MLRFFDAYTVRARFIPAILAVAPALAALFLLVPWKELDLYVAVTTVAMLALLYALSDWARKQGQALEPGLYSEIGGKPSVTMMHRSDNTIDQASKDRYRAFLAAKIEKPEPSANDEQQNPAAANAFYELAGTWLRTHTRDAKKFPILFNENCAYGFRRNLLGAKWTALALNGIVVAICAAVLVYHGTLDIGSADAKRVLVVLIVAAAHALYFLLAVNRKSVIAAARTYARELILSCETLITPKKAATKPAKKAAASRSKAPQQPSP</sequence>
<feature type="compositionally biased region" description="Low complexity" evidence="1">
    <location>
        <begin position="252"/>
        <end position="266"/>
    </location>
</feature>
<dbReference type="Proteomes" id="UP000194137">
    <property type="component" value="Chromosome"/>
</dbReference>
<gene>
    <name evidence="3" type="ORF">CAK95_19390</name>
</gene>
<dbReference type="RefSeq" id="WP_147413460.1">
    <property type="nucleotide sequence ID" value="NZ_CP021112.1"/>
</dbReference>
<evidence type="ECO:0000256" key="2">
    <source>
        <dbReference type="SAM" id="Phobius"/>
    </source>
</evidence>
<proteinExistence type="predicted"/>
<accession>A0A1W7A0E0</accession>
<keyword evidence="2" id="KW-1133">Transmembrane helix</keyword>
<feature type="transmembrane region" description="Helical" evidence="2">
    <location>
        <begin position="12"/>
        <end position="31"/>
    </location>
</feature>
<dbReference type="AlphaFoldDB" id="A0A1W7A0E0"/>
<dbReference type="EMBL" id="CP021112">
    <property type="protein sequence ID" value="ARQ03064.1"/>
    <property type="molecule type" value="Genomic_DNA"/>
</dbReference>
<feature type="transmembrane region" description="Helical" evidence="2">
    <location>
        <begin position="165"/>
        <end position="186"/>
    </location>
</feature>
<keyword evidence="2" id="KW-0812">Transmembrane</keyword>
<feature type="transmembrane region" description="Helical" evidence="2">
    <location>
        <begin position="37"/>
        <end position="55"/>
    </location>
</feature>
<evidence type="ECO:0000313" key="4">
    <source>
        <dbReference type="Proteomes" id="UP000194137"/>
    </source>
</evidence>
<evidence type="ECO:0000313" key="3">
    <source>
        <dbReference type="EMBL" id="ARQ03064.1"/>
    </source>
</evidence>
<feature type="transmembrane region" description="Helical" evidence="2">
    <location>
        <begin position="198"/>
        <end position="216"/>
    </location>
</feature>
<evidence type="ECO:0000256" key="1">
    <source>
        <dbReference type="SAM" id="MobiDB-lite"/>
    </source>
</evidence>
<feature type="region of interest" description="Disordered" evidence="1">
    <location>
        <begin position="244"/>
        <end position="266"/>
    </location>
</feature>
<keyword evidence="2" id="KW-0472">Membrane</keyword>
<dbReference type="STRING" id="1235591.CAK95_19390"/>
<protein>
    <submittedName>
        <fullName evidence="3">Uncharacterized protein</fullName>
    </submittedName>
</protein>
<organism evidence="3 4">
    <name type="scientific">Pseudorhodoplanes sinuspersici</name>
    <dbReference type="NCBI Taxonomy" id="1235591"/>
    <lineage>
        <taxon>Bacteria</taxon>
        <taxon>Pseudomonadati</taxon>
        <taxon>Pseudomonadota</taxon>
        <taxon>Alphaproteobacteria</taxon>
        <taxon>Hyphomicrobiales</taxon>
        <taxon>Pseudorhodoplanes</taxon>
    </lineage>
</organism>
<keyword evidence="4" id="KW-1185">Reference proteome</keyword>
<dbReference type="OrthoDB" id="2083198at2"/>
<reference evidence="3 4" key="1">
    <citation type="submission" date="2017-05" db="EMBL/GenBank/DDBJ databases">
        <title>Full genome sequence of Pseudorhodoplanes sinuspersici.</title>
        <authorList>
            <person name="Dastgheib S.M.M."/>
            <person name="Shavandi M."/>
            <person name="Tirandaz H."/>
        </authorList>
    </citation>
    <scope>NUCLEOTIDE SEQUENCE [LARGE SCALE GENOMIC DNA]</scope>
    <source>
        <strain evidence="3 4">RIPI110</strain>
    </source>
</reference>
<dbReference type="KEGG" id="psin:CAK95_19390"/>
<name>A0A1W7A0E0_9HYPH</name>